<reference evidence="1" key="1">
    <citation type="submission" date="2020-01" db="EMBL/GenBank/DDBJ databases">
        <title>Development of genomics and gene disruption for Polysphondylium violaceum indicates a role for the polyketide synthase stlB in stalk morphogenesis.</title>
        <authorList>
            <person name="Narita B."/>
            <person name="Kawabe Y."/>
            <person name="Kin K."/>
            <person name="Saito T."/>
            <person name="Gibbs R."/>
            <person name="Kuspa A."/>
            <person name="Muzny D."/>
            <person name="Queller D."/>
            <person name="Richards S."/>
            <person name="Strassman J."/>
            <person name="Sucgang R."/>
            <person name="Worley K."/>
            <person name="Schaap P."/>
        </authorList>
    </citation>
    <scope>NUCLEOTIDE SEQUENCE</scope>
    <source>
        <strain evidence="1">QSvi11</strain>
    </source>
</reference>
<evidence type="ECO:0000313" key="1">
    <source>
        <dbReference type="EMBL" id="KAF2071597.1"/>
    </source>
</evidence>
<comment type="caution">
    <text evidence="1">The sequence shown here is derived from an EMBL/GenBank/DDBJ whole genome shotgun (WGS) entry which is preliminary data.</text>
</comment>
<dbReference type="AlphaFoldDB" id="A0A8J4V2J3"/>
<dbReference type="EMBL" id="AJWJ01000359">
    <property type="protein sequence ID" value="KAF2071597.1"/>
    <property type="molecule type" value="Genomic_DNA"/>
</dbReference>
<dbReference type="Proteomes" id="UP000695562">
    <property type="component" value="Unassembled WGS sequence"/>
</dbReference>
<sequence>MNYSNGNNLLDGNEYTLPLGERPNNPILASCVPICLKNWSITYQQVQQAHQQFRLQEQQAQQQLNNGNEHSPIQQLIQQQMQLHQQQQQQQQLNHTNPTTTTSTITTFLSGGTFSCLD</sequence>
<name>A0A8J4V2J3_9MYCE</name>
<organism evidence="1 2">
    <name type="scientific">Polysphondylium violaceum</name>
    <dbReference type="NCBI Taxonomy" id="133409"/>
    <lineage>
        <taxon>Eukaryota</taxon>
        <taxon>Amoebozoa</taxon>
        <taxon>Evosea</taxon>
        <taxon>Eumycetozoa</taxon>
        <taxon>Dictyostelia</taxon>
        <taxon>Dictyosteliales</taxon>
        <taxon>Dictyosteliaceae</taxon>
        <taxon>Polysphondylium</taxon>
    </lineage>
</organism>
<accession>A0A8J4V2J3</accession>
<evidence type="ECO:0000313" key="2">
    <source>
        <dbReference type="Proteomes" id="UP000695562"/>
    </source>
</evidence>
<gene>
    <name evidence="1" type="ORF">CYY_007087</name>
</gene>
<protein>
    <submittedName>
        <fullName evidence="1">Uncharacterized protein</fullName>
    </submittedName>
</protein>
<keyword evidence="2" id="KW-1185">Reference proteome</keyword>
<proteinExistence type="predicted"/>